<comment type="similarity">
    <text evidence="10 11">Belongs to the TonB-dependent receptor family.</text>
</comment>
<keyword evidence="5 10" id="KW-0812">Transmembrane</keyword>
<dbReference type="InterPro" id="IPR011662">
    <property type="entry name" value="Secretin/TonB_short_N"/>
</dbReference>
<keyword evidence="12" id="KW-0732">Signal</keyword>
<protein>
    <submittedName>
        <fullName evidence="14">TonB-dependent receptor</fullName>
    </submittedName>
</protein>
<dbReference type="PANTHER" id="PTHR47234">
    <property type="match status" value="1"/>
</dbReference>
<reference evidence="14 15" key="1">
    <citation type="journal article" date="2019" name="Environ. Microbiol.">
        <title>Species interactions and distinct microbial communities in high Arctic permafrost affected cryosols are associated with the CH4 and CO2 gas fluxes.</title>
        <authorList>
            <person name="Altshuler I."/>
            <person name="Hamel J."/>
            <person name="Turney S."/>
            <person name="Magnuson E."/>
            <person name="Levesque R."/>
            <person name="Greer C."/>
            <person name="Whyte L.G."/>
        </authorList>
    </citation>
    <scope>NUCLEOTIDE SEQUENCE [LARGE SCALE GENOMIC DNA]</scope>
    <source>
        <strain evidence="14 15">E6.1</strain>
    </source>
</reference>
<evidence type="ECO:0000313" key="15">
    <source>
        <dbReference type="Proteomes" id="UP000319931"/>
    </source>
</evidence>
<dbReference type="AlphaFoldDB" id="A0A502G3H6"/>
<accession>A0A502G3H6</accession>
<evidence type="ECO:0000256" key="1">
    <source>
        <dbReference type="ARBA" id="ARBA00004571"/>
    </source>
</evidence>
<dbReference type="GO" id="GO:0009279">
    <property type="term" value="C:cell outer membrane"/>
    <property type="evidence" value="ECO:0007669"/>
    <property type="project" value="UniProtKB-SubCell"/>
</dbReference>
<proteinExistence type="inferred from homology"/>
<dbReference type="Proteomes" id="UP000319931">
    <property type="component" value="Unassembled WGS sequence"/>
</dbReference>
<gene>
    <name evidence="14" type="ORF">EAH76_03005</name>
</gene>
<keyword evidence="3 10" id="KW-1134">Transmembrane beta strand</keyword>
<dbReference type="Pfam" id="PF00593">
    <property type="entry name" value="TonB_dep_Rec_b-barrel"/>
    <property type="match status" value="1"/>
</dbReference>
<keyword evidence="9 10" id="KW-0998">Cell outer membrane</keyword>
<evidence type="ECO:0000256" key="3">
    <source>
        <dbReference type="ARBA" id="ARBA00022452"/>
    </source>
</evidence>
<sequence length="866" mass="91719">MMTSLRRTYCAALLAATALQACLIVSPACAQSAPMAFDLPAQPLATTLRAIARKAGREILFADDQVRGRKSPAVRGSLTIEQAVKRALGASDLVMDEQAGALVVKVRPQAAEDGTAGGTITVIGTRIRGATGPSPVTVLTRRGLEEQGITDLASVSRIIPQNFTGGQNPGVVGGGDQGGYSNVNNSTTLNLRGLGSDATLTLINGHRLPYDAVNQGVDISTIPLAALERIEIITDGASALYGSDAVGGVANLRLRRDYDGLLTSARIGGTTQGGDVQQQYSGLVGKRWTGGGFMAAVEFSKATPIYANQRSYTSNLRPEQMLGTGSRQVSGVLAGHQDIADGIWLELDAQVADRRSRKDSAFSVTSPLTFLGQVSQPVTRSYTITPSLHLRPGGGWEATLQGTQGESSSGVNARRYTSGALLVGESTYDDYLTNLEASAEGPLIRLPGGDARLALGGGYRRFRLDFDVRSTTGGITTVSRNASERRQSVFGYGELSLPLIGPANRLPLVDALRLSAAVRYERYTGIDEVATPKLGLVYAPHPDITLKYSWGRSFKIPTLNQVNQARQAVLLSAALFAPQPVPALPTGSTVLLIGGGNPDLRAERATSSTLSVEIKPHFLDGLRVEASWFDIDYRGRIASPINSVLSALTNPAVASFVQLSPTSSALQTLIATSDTGLANQSGQPYDPAKVVAVIDSSLRNTAHEHIRGVDLTIEYGAQLARDSRLQLAASASYLDSARQVAASLPSQATSGILFTPSKFRARGSASLETSMLQVSTSLNYAGSNLDTRFPVATRIGAFTTLDLSAAFHPAAGKGLLRDIEFRLSVQNLLNEEPDPIRVSDPSYVAFDSTNQSPVGRFVSFSVTKQW</sequence>
<evidence type="ECO:0000313" key="14">
    <source>
        <dbReference type="EMBL" id="TPG56517.1"/>
    </source>
</evidence>
<feature type="chain" id="PRO_5021272589" evidence="12">
    <location>
        <begin position="31"/>
        <end position="866"/>
    </location>
</feature>
<dbReference type="PANTHER" id="PTHR47234:SF3">
    <property type="entry name" value="SECRETIN_TONB SHORT N-TERMINAL DOMAIN-CONTAINING PROTEIN"/>
    <property type="match status" value="1"/>
</dbReference>
<dbReference type="Pfam" id="PF07715">
    <property type="entry name" value="Plug"/>
    <property type="match status" value="1"/>
</dbReference>
<evidence type="ECO:0000256" key="9">
    <source>
        <dbReference type="ARBA" id="ARBA00023237"/>
    </source>
</evidence>
<evidence type="ECO:0000259" key="13">
    <source>
        <dbReference type="SMART" id="SM00965"/>
    </source>
</evidence>
<dbReference type="PROSITE" id="PS52016">
    <property type="entry name" value="TONB_DEPENDENT_REC_3"/>
    <property type="match status" value="1"/>
</dbReference>
<organism evidence="14 15">
    <name type="scientific">Sphingomonas glacialis</name>
    <dbReference type="NCBI Taxonomy" id="658225"/>
    <lineage>
        <taxon>Bacteria</taxon>
        <taxon>Pseudomonadati</taxon>
        <taxon>Pseudomonadota</taxon>
        <taxon>Alphaproteobacteria</taxon>
        <taxon>Sphingomonadales</taxon>
        <taxon>Sphingomonadaceae</taxon>
        <taxon>Sphingomonas</taxon>
    </lineage>
</organism>
<keyword evidence="6" id="KW-0408">Iron</keyword>
<comment type="subcellular location">
    <subcellularLocation>
        <location evidence="1 10">Cell outer membrane</location>
        <topology evidence="1 10">Multi-pass membrane protein</topology>
    </subcellularLocation>
</comment>
<keyword evidence="4" id="KW-0406">Ion transport</keyword>
<keyword evidence="8 10" id="KW-0472">Membrane</keyword>
<dbReference type="OrthoDB" id="7051241at2"/>
<dbReference type="Gene3D" id="3.55.50.30">
    <property type="match status" value="1"/>
</dbReference>
<dbReference type="CDD" id="cd01347">
    <property type="entry name" value="ligand_gated_channel"/>
    <property type="match status" value="1"/>
</dbReference>
<keyword evidence="14" id="KW-0675">Receptor</keyword>
<dbReference type="SMART" id="SM00965">
    <property type="entry name" value="STN"/>
    <property type="match status" value="1"/>
</dbReference>
<dbReference type="InterPro" id="IPR036942">
    <property type="entry name" value="Beta-barrel_TonB_sf"/>
</dbReference>
<dbReference type="Gene3D" id="2.170.130.10">
    <property type="entry name" value="TonB-dependent receptor, plug domain"/>
    <property type="match status" value="1"/>
</dbReference>
<evidence type="ECO:0000256" key="6">
    <source>
        <dbReference type="ARBA" id="ARBA00023004"/>
    </source>
</evidence>
<dbReference type="InterPro" id="IPR039426">
    <property type="entry name" value="TonB-dep_rcpt-like"/>
</dbReference>
<comment type="caution">
    <text evidence="14">The sequence shown here is derived from an EMBL/GenBank/DDBJ whole genome shotgun (WGS) entry which is preliminary data.</text>
</comment>
<dbReference type="Gene3D" id="2.40.170.20">
    <property type="entry name" value="TonB-dependent receptor, beta-barrel domain"/>
    <property type="match status" value="1"/>
</dbReference>
<evidence type="ECO:0000256" key="4">
    <source>
        <dbReference type="ARBA" id="ARBA00022496"/>
    </source>
</evidence>
<evidence type="ECO:0000256" key="7">
    <source>
        <dbReference type="ARBA" id="ARBA00023077"/>
    </source>
</evidence>
<dbReference type="PROSITE" id="PS51257">
    <property type="entry name" value="PROKAR_LIPOPROTEIN"/>
    <property type="match status" value="1"/>
</dbReference>
<dbReference type="EMBL" id="RCZC01000001">
    <property type="protein sequence ID" value="TPG56517.1"/>
    <property type="molecule type" value="Genomic_DNA"/>
</dbReference>
<evidence type="ECO:0000256" key="12">
    <source>
        <dbReference type="SAM" id="SignalP"/>
    </source>
</evidence>
<dbReference type="SUPFAM" id="SSF56935">
    <property type="entry name" value="Porins"/>
    <property type="match status" value="1"/>
</dbReference>
<evidence type="ECO:0000256" key="5">
    <source>
        <dbReference type="ARBA" id="ARBA00022692"/>
    </source>
</evidence>
<evidence type="ECO:0000256" key="8">
    <source>
        <dbReference type="ARBA" id="ARBA00023136"/>
    </source>
</evidence>
<keyword evidence="15" id="KW-1185">Reference proteome</keyword>
<feature type="domain" description="Secretin/TonB short N-terminal" evidence="13">
    <location>
        <begin position="57"/>
        <end position="107"/>
    </location>
</feature>
<evidence type="ECO:0000256" key="2">
    <source>
        <dbReference type="ARBA" id="ARBA00022448"/>
    </source>
</evidence>
<evidence type="ECO:0000256" key="11">
    <source>
        <dbReference type="RuleBase" id="RU003357"/>
    </source>
</evidence>
<keyword evidence="2 10" id="KW-0813">Transport</keyword>
<keyword evidence="4" id="KW-0410">Iron transport</keyword>
<name>A0A502G3H6_9SPHN</name>
<feature type="signal peptide" evidence="12">
    <location>
        <begin position="1"/>
        <end position="30"/>
    </location>
</feature>
<dbReference type="InterPro" id="IPR000531">
    <property type="entry name" value="Beta-barrel_TonB"/>
</dbReference>
<dbReference type="InterPro" id="IPR012910">
    <property type="entry name" value="Plug_dom"/>
</dbReference>
<dbReference type="GO" id="GO:0006826">
    <property type="term" value="P:iron ion transport"/>
    <property type="evidence" value="ECO:0007669"/>
    <property type="project" value="UniProtKB-KW"/>
</dbReference>
<evidence type="ECO:0000256" key="10">
    <source>
        <dbReference type="PROSITE-ProRule" id="PRU01360"/>
    </source>
</evidence>
<dbReference type="InterPro" id="IPR037066">
    <property type="entry name" value="Plug_dom_sf"/>
</dbReference>
<keyword evidence="7 11" id="KW-0798">TonB box</keyword>